<organism evidence="2 3">
    <name type="scientific">Atta colombica</name>
    <dbReference type="NCBI Taxonomy" id="520822"/>
    <lineage>
        <taxon>Eukaryota</taxon>
        <taxon>Metazoa</taxon>
        <taxon>Ecdysozoa</taxon>
        <taxon>Arthropoda</taxon>
        <taxon>Hexapoda</taxon>
        <taxon>Insecta</taxon>
        <taxon>Pterygota</taxon>
        <taxon>Neoptera</taxon>
        <taxon>Endopterygota</taxon>
        <taxon>Hymenoptera</taxon>
        <taxon>Apocrita</taxon>
        <taxon>Aculeata</taxon>
        <taxon>Formicoidea</taxon>
        <taxon>Formicidae</taxon>
        <taxon>Myrmicinae</taxon>
        <taxon>Atta</taxon>
    </lineage>
</organism>
<protein>
    <submittedName>
        <fullName evidence="2">Uncharacterized protein</fullName>
    </submittedName>
</protein>
<dbReference type="Proteomes" id="UP000078540">
    <property type="component" value="Unassembled WGS sequence"/>
</dbReference>
<feature type="compositionally biased region" description="Polar residues" evidence="1">
    <location>
        <begin position="108"/>
        <end position="120"/>
    </location>
</feature>
<evidence type="ECO:0000256" key="1">
    <source>
        <dbReference type="SAM" id="MobiDB-lite"/>
    </source>
</evidence>
<dbReference type="AlphaFoldDB" id="A0A195B3G8"/>
<keyword evidence="3" id="KW-1185">Reference proteome</keyword>
<evidence type="ECO:0000313" key="2">
    <source>
        <dbReference type="EMBL" id="KYM79038.1"/>
    </source>
</evidence>
<accession>A0A195B3G8</accession>
<feature type="compositionally biased region" description="Basic residues" evidence="1">
    <location>
        <begin position="45"/>
        <end position="54"/>
    </location>
</feature>
<name>A0A195B3G8_9HYME</name>
<sequence length="164" mass="17695">MCIPPSSVAISVAQIRHCAADRSACRSRCCSRSRAAVPIFQKGTGKARKRGKKRKNEEISEEERETKKKTFSFQPILSAGSNGGTPTRGFVGDTSTRTKCRTAESARDATSSCIQTTTGHPRSRGAATTTTTTTTTTADARPRRSRVCLPTARRRSKASERATA</sequence>
<evidence type="ECO:0000313" key="3">
    <source>
        <dbReference type="Proteomes" id="UP000078540"/>
    </source>
</evidence>
<feature type="compositionally biased region" description="Low complexity" evidence="1">
    <location>
        <begin position="126"/>
        <end position="138"/>
    </location>
</feature>
<feature type="region of interest" description="Disordered" evidence="1">
    <location>
        <begin position="41"/>
        <end position="164"/>
    </location>
</feature>
<proteinExistence type="predicted"/>
<gene>
    <name evidence="2" type="ORF">ALC53_10592</name>
</gene>
<reference evidence="2 3" key="1">
    <citation type="submission" date="2015-09" db="EMBL/GenBank/DDBJ databases">
        <title>Atta colombica WGS genome.</title>
        <authorList>
            <person name="Nygaard S."/>
            <person name="Hu H."/>
            <person name="Boomsma J."/>
            <person name="Zhang G."/>
        </authorList>
    </citation>
    <scope>NUCLEOTIDE SEQUENCE [LARGE SCALE GENOMIC DNA]</scope>
    <source>
        <strain evidence="2">Treedump-2</strain>
        <tissue evidence="2">Whole body</tissue>
    </source>
</reference>
<dbReference type="EMBL" id="KQ976625">
    <property type="protein sequence ID" value="KYM79038.1"/>
    <property type="molecule type" value="Genomic_DNA"/>
</dbReference>